<feature type="region of interest" description="Disordered" evidence="1">
    <location>
        <begin position="1"/>
        <end position="80"/>
    </location>
</feature>
<feature type="compositionally biased region" description="Polar residues" evidence="1">
    <location>
        <begin position="49"/>
        <end position="59"/>
    </location>
</feature>
<evidence type="ECO:0000313" key="2">
    <source>
        <dbReference type="EMBL" id="RXN08868.1"/>
    </source>
</evidence>
<feature type="compositionally biased region" description="Polar residues" evidence="1">
    <location>
        <begin position="30"/>
        <end position="40"/>
    </location>
</feature>
<reference evidence="2 3" key="1">
    <citation type="submission" date="2018-03" db="EMBL/GenBank/DDBJ databases">
        <title>Draft genome sequence of Rohu Carp (Labeo rohita).</title>
        <authorList>
            <person name="Das P."/>
            <person name="Kushwaha B."/>
            <person name="Joshi C.G."/>
            <person name="Kumar D."/>
            <person name="Nagpure N.S."/>
            <person name="Sahoo L."/>
            <person name="Das S.P."/>
            <person name="Bit A."/>
            <person name="Patnaik S."/>
            <person name="Meher P.K."/>
            <person name="Jayasankar P."/>
            <person name="Koringa P.G."/>
            <person name="Patel N.V."/>
            <person name="Hinsu A.T."/>
            <person name="Kumar R."/>
            <person name="Pandey M."/>
            <person name="Agarwal S."/>
            <person name="Srivastava S."/>
            <person name="Singh M."/>
            <person name="Iquebal M.A."/>
            <person name="Jaiswal S."/>
            <person name="Angadi U.B."/>
            <person name="Kumar N."/>
            <person name="Raza M."/>
            <person name="Shah T.M."/>
            <person name="Rai A."/>
            <person name="Jena J.K."/>
        </authorList>
    </citation>
    <scope>NUCLEOTIDE SEQUENCE [LARGE SCALE GENOMIC DNA]</scope>
    <source>
        <strain evidence="2">DASCIFA01</strain>
        <tissue evidence="2">Testis</tissue>
    </source>
</reference>
<feature type="compositionally biased region" description="Acidic residues" evidence="1">
    <location>
        <begin position="19"/>
        <end position="29"/>
    </location>
</feature>
<proteinExistence type="predicted"/>
<dbReference type="Proteomes" id="UP000290572">
    <property type="component" value="Unassembled WGS sequence"/>
</dbReference>
<dbReference type="AlphaFoldDB" id="A0A498LKE1"/>
<keyword evidence="3" id="KW-1185">Reference proteome</keyword>
<evidence type="ECO:0000256" key="1">
    <source>
        <dbReference type="SAM" id="MobiDB-lite"/>
    </source>
</evidence>
<feature type="region of interest" description="Disordered" evidence="1">
    <location>
        <begin position="88"/>
        <end position="107"/>
    </location>
</feature>
<sequence length="107" mass="11552">MAATASSRTEPRPGWVAFSDEESQTEESSLDQPVLDSSTWAEVPPCVSGQKTEQPNSWVQFDDKPWSPSPPPPSQVPGTAFALQPVSGVLFPHQRAAGPPNRRSRAP</sequence>
<comment type="caution">
    <text evidence="2">The sequence shown here is derived from an EMBL/GenBank/DDBJ whole genome shotgun (WGS) entry which is preliminary data.</text>
</comment>
<protein>
    <submittedName>
        <fullName evidence="2">Stonin-2-like isoform X1</fullName>
    </submittedName>
</protein>
<name>A0A498LKE1_LABRO</name>
<evidence type="ECO:0000313" key="3">
    <source>
        <dbReference type="Proteomes" id="UP000290572"/>
    </source>
</evidence>
<dbReference type="EMBL" id="QBIY01013297">
    <property type="protein sequence ID" value="RXN08868.1"/>
    <property type="molecule type" value="Genomic_DNA"/>
</dbReference>
<organism evidence="2 3">
    <name type="scientific">Labeo rohita</name>
    <name type="common">Indian major carp</name>
    <name type="synonym">Cyprinus rohita</name>
    <dbReference type="NCBI Taxonomy" id="84645"/>
    <lineage>
        <taxon>Eukaryota</taxon>
        <taxon>Metazoa</taxon>
        <taxon>Chordata</taxon>
        <taxon>Craniata</taxon>
        <taxon>Vertebrata</taxon>
        <taxon>Euteleostomi</taxon>
        <taxon>Actinopterygii</taxon>
        <taxon>Neopterygii</taxon>
        <taxon>Teleostei</taxon>
        <taxon>Ostariophysi</taxon>
        <taxon>Cypriniformes</taxon>
        <taxon>Cyprinidae</taxon>
        <taxon>Labeoninae</taxon>
        <taxon>Labeonini</taxon>
        <taxon>Labeo</taxon>
    </lineage>
</organism>
<accession>A0A498LKE1</accession>
<gene>
    <name evidence="2" type="ORF">ROHU_011407</name>
</gene>